<sequence length="96" mass="9912">MRSNNAAPPTRTNSVIASNPLRLDGPRKPTAERPTASRPKHPDAIRSLEVSMDAPSAKTPASRRTVVIHAERVGDFGDSAGSRGSGAIGGGEGVGR</sequence>
<evidence type="ECO:0000313" key="2">
    <source>
        <dbReference type="EMBL" id="MBB4910539.1"/>
    </source>
</evidence>
<dbReference type="AlphaFoldDB" id="A0A7W7QBI4"/>
<dbReference type="Proteomes" id="UP000520767">
    <property type="component" value="Unassembled WGS sequence"/>
</dbReference>
<feature type="compositionally biased region" description="Polar residues" evidence="1">
    <location>
        <begin position="1"/>
        <end position="17"/>
    </location>
</feature>
<feature type="compositionally biased region" description="Gly residues" evidence="1">
    <location>
        <begin position="83"/>
        <end position="96"/>
    </location>
</feature>
<dbReference type="EMBL" id="JACHJQ010000007">
    <property type="protein sequence ID" value="MBB4910539.1"/>
    <property type="molecule type" value="Genomic_DNA"/>
</dbReference>
<comment type="caution">
    <text evidence="2">The sequence shown here is derived from an EMBL/GenBank/DDBJ whole genome shotgun (WGS) entry which is preliminary data.</text>
</comment>
<protein>
    <submittedName>
        <fullName evidence="2">Uncharacterized protein</fullName>
    </submittedName>
</protein>
<feature type="region of interest" description="Disordered" evidence="1">
    <location>
        <begin position="1"/>
        <end position="96"/>
    </location>
</feature>
<accession>A0A7W7QBI4</accession>
<proteinExistence type="predicted"/>
<evidence type="ECO:0000256" key="1">
    <source>
        <dbReference type="SAM" id="MobiDB-lite"/>
    </source>
</evidence>
<evidence type="ECO:0000313" key="3">
    <source>
        <dbReference type="Proteomes" id="UP000520767"/>
    </source>
</evidence>
<keyword evidence="3" id="KW-1185">Reference proteome</keyword>
<gene>
    <name evidence="2" type="ORF">FHR82_006797</name>
</gene>
<organism evidence="2 3">
    <name type="scientific">Actinophytocola algeriensis</name>
    <dbReference type="NCBI Taxonomy" id="1768010"/>
    <lineage>
        <taxon>Bacteria</taxon>
        <taxon>Bacillati</taxon>
        <taxon>Actinomycetota</taxon>
        <taxon>Actinomycetes</taxon>
        <taxon>Pseudonocardiales</taxon>
        <taxon>Pseudonocardiaceae</taxon>
    </lineage>
</organism>
<reference evidence="2 3" key="1">
    <citation type="submission" date="2020-08" db="EMBL/GenBank/DDBJ databases">
        <title>Genomic Encyclopedia of Type Strains, Phase III (KMG-III): the genomes of soil and plant-associated and newly described type strains.</title>
        <authorList>
            <person name="Whitman W."/>
        </authorList>
    </citation>
    <scope>NUCLEOTIDE SEQUENCE [LARGE SCALE GENOMIC DNA]</scope>
    <source>
        <strain evidence="2 3">CECT 8960</strain>
    </source>
</reference>
<name>A0A7W7QBI4_9PSEU</name>